<dbReference type="Pfam" id="PF05521">
    <property type="entry name" value="Phage_HCP"/>
    <property type="match status" value="1"/>
</dbReference>
<accession>A0A316CAR4</accession>
<dbReference type="Proteomes" id="UP000245396">
    <property type="component" value="Unassembled WGS sequence"/>
</dbReference>
<protein>
    <submittedName>
        <fullName evidence="1">Head-tail adaptor</fullName>
    </submittedName>
</protein>
<dbReference type="Gene3D" id="2.40.10.270">
    <property type="entry name" value="Bacteriophage SPP1 head-tail adaptor protein"/>
    <property type="match status" value="1"/>
</dbReference>
<proteinExistence type="predicted"/>
<keyword evidence="2" id="KW-1185">Reference proteome</keyword>
<name>A0A316CAR4_PSESE</name>
<dbReference type="InterPro" id="IPR008767">
    <property type="entry name" value="Phage_SPP1_head-tail_adaptor"/>
</dbReference>
<evidence type="ECO:0000313" key="2">
    <source>
        <dbReference type="Proteomes" id="UP000245396"/>
    </source>
</evidence>
<dbReference type="EMBL" id="QGGG01000021">
    <property type="protein sequence ID" value="PWJ75283.1"/>
    <property type="molecule type" value="Genomic_DNA"/>
</dbReference>
<reference evidence="1 2" key="1">
    <citation type="submission" date="2018-05" db="EMBL/GenBank/DDBJ databases">
        <title>Genomic Encyclopedia of Type Strains, Phase IV (KMG-IV): sequencing the most valuable type-strain genomes for metagenomic binning, comparative biology and taxonomic classification.</title>
        <authorList>
            <person name="Goeker M."/>
        </authorList>
    </citation>
    <scope>NUCLEOTIDE SEQUENCE [LARGE SCALE GENOMIC DNA]</scope>
    <source>
        <strain evidence="1 2">DSM 6986</strain>
    </source>
</reference>
<dbReference type="RefSeq" id="WP_170125223.1">
    <property type="nucleotide sequence ID" value="NZ_QGGG01000021.1"/>
</dbReference>
<evidence type="ECO:0000313" key="1">
    <source>
        <dbReference type="EMBL" id="PWJ75283.1"/>
    </source>
</evidence>
<dbReference type="AlphaFoldDB" id="A0A316CAR4"/>
<sequence>MARTGNMTIRVHCQKTVDALDELGHPVPGGGKWETQFTVLAAFEPKTGGEQVLAGRLQGIQAYIVTIWQSEDTRKITAGWRLVDADNAARTFNIRSLFDPDGRRLKLEMLVEHGVAT</sequence>
<organism evidence="1 2">
    <name type="scientific">Pseudaminobacter salicylatoxidans</name>
    <dbReference type="NCBI Taxonomy" id="93369"/>
    <lineage>
        <taxon>Bacteria</taxon>
        <taxon>Pseudomonadati</taxon>
        <taxon>Pseudomonadota</taxon>
        <taxon>Alphaproteobacteria</taxon>
        <taxon>Hyphomicrobiales</taxon>
        <taxon>Phyllobacteriaceae</taxon>
        <taxon>Pseudaminobacter</taxon>
    </lineage>
</organism>
<gene>
    <name evidence="1" type="ORF">C7441_12166</name>
</gene>
<comment type="caution">
    <text evidence="1">The sequence shown here is derived from an EMBL/GenBank/DDBJ whole genome shotgun (WGS) entry which is preliminary data.</text>
</comment>
<dbReference type="InterPro" id="IPR038666">
    <property type="entry name" value="SSP1_head-tail_sf"/>
</dbReference>